<gene>
    <name evidence="2" type="primary">cas6</name>
    <name evidence="2" type="ORF">QCO44_08055</name>
</gene>
<dbReference type="InterPro" id="IPR019267">
    <property type="entry name" value="CRISPR-assoc_Cas6_C"/>
</dbReference>
<evidence type="ECO:0000313" key="2">
    <source>
        <dbReference type="EMBL" id="MEX5285589.1"/>
    </source>
</evidence>
<protein>
    <submittedName>
        <fullName evidence="2">CRISPR system precrRNA processing endoribonuclease RAMP protein Cas6</fullName>
    </submittedName>
</protein>
<name>A0ABV3X6B3_9FIRM</name>
<evidence type="ECO:0000259" key="1">
    <source>
        <dbReference type="Pfam" id="PF10040"/>
    </source>
</evidence>
<sequence>MLRLFEAELVLPAGERTVNSMGSILHGALMEFLPDWLVEALHKQDMRPYSQSIVWDKERGAALWRIGVLEEVTGLAIAEVLDQVQGFFLRQKGYEVVLRKVRFLEERSYEDVADEFFLAEEAPKGVELSFRSPASFKRDGQYVMLPEVGLICQSLLMRWNRFSEEIRLEEDELVQKLASSCRLWQYMLRSAPFSLEGKTIRGFRGEMGLRFFGTDAVRRILGMLFTFAPFAGVGIKTALGMGAVEARIRKD</sequence>
<dbReference type="RefSeq" id="WP_368847314.1">
    <property type="nucleotide sequence ID" value="NZ_CP194411.1"/>
</dbReference>
<accession>A0ABV3X6B3</accession>
<proteinExistence type="predicted"/>
<dbReference type="Gene3D" id="3.30.70.1900">
    <property type="match status" value="1"/>
</dbReference>
<evidence type="ECO:0000313" key="3">
    <source>
        <dbReference type="Proteomes" id="UP001559623"/>
    </source>
</evidence>
<organism evidence="2 3">
    <name type="scientific">Selenomonas sputigena</name>
    <dbReference type="NCBI Taxonomy" id="69823"/>
    <lineage>
        <taxon>Bacteria</taxon>
        <taxon>Bacillati</taxon>
        <taxon>Bacillota</taxon>
        <taxon>Negativicutes</taxon>
        <taxon>Selenomonadales</taxon>
        <taxon>Selenomonadaceae</taxon>
        <taxon>Selenomonas</taxon>
    </lineage>
</organism>
<dbReference type="EMBL" id="JARVLH010000004">
    <property type="protein sequence ID" value="MEX5285589.1"/>
    <property type="molecule type" value="Genomic_DNA"/>
</dbReference>
<dbReference type="CDD" id="cd21141">
    <property type="entry name" value="Cas6_III-like"/>
    <property type="match status" value="1"/>
</dbReference>
<dbReference type="Pfam" id="PF10040">
    <property type="entry name" value="CRISPR_Cas6"/>
    <property type="match status" value="1"/>
</dbReference>
<feature type="domain" description="CRISPR-associated protein Cas6 C-terminal" evidence="1">
    <location>
        <begin position="128"/>
        <end position="244"/>
    </location>
</feature>
<keyword evidence="3" id="KW-1185">Reference proteome</keyword>
<dbReference type="Proteomes" id="UP001559623">
    <property type="component" value="Unassembled WGS sequence"/>
</dbReference>
<comment type="caution">
    <text evidence="2">The sequence shown here is derived from an EMBL/GenBank/DDBJ whole genome shotgun (WGS) entry which is preliminary data.</text>
</comment>
<reference evidence="2 3" key="1">
    <citation type="submission" date="2023-04" db="EMBL/GenBank/DDBJ databases">
        <title>Genome Sequence of Selenomonas sputigena ATCC 33150.</title>
        <authorList>
            <person name="Miller D.P."/>
            <person name="Anvari S."/>
            <person name="Polson S.W."/>
            <person name="Macdonald M."/>
            <person name="Mcdowell J.V."/>
        </authorList>
    </citation>
    <scope>NUCLEOTIDE SEQUENCE [LARGE SCALE GENOMIC DNA]</scope>
    <source>
        <strain evidence="2 3">ATCC 33150</strain>
    </source>
</reference>